<evidence type="ECO:0000259" key="5">
    <source>
        <dbReference type="PROSITE" id="PS50110"/>
    </source>
</evidence>
<keyword evidence="4" id="KW-0812">Transmembrane</keyword>
<dbReference type="InterPro" id="IPR001789">
    <property type="entry name" value="Sig_transdc_resp-reg_receiver"/>
</dbReference>
<sequence length="453" mass="48866">MAKQHLLLVDADPESLRLMEVSLRNAGFSVTSAAQGADALEKCQMSQPDLVLSDTQMPVMDGYELCRRLKADARLADIPFIFLTGQGSVEHKVRGLELGVDDYLTKPIYTKEIVTRVKILLQRREKDRLEKRERARFAGNLADLGIVDLVQTLMLGRKSGALRITSGGRQATVWFREGAVVDCELGGAGGARAFYRLLEIQEGEFGIDFGPVERERRIAGSTQALLMEGMRRLDEKARLLEALPPLGEVLEVDAALLAERLQEIPDDVNGLLRLFDGRRSLDAVVADAEGDDLANLTVLSKLWFEGLLRTPEVRAQAEQLEWFASPDPGAPEPPAPAPPPAPEGPPIPAEEFEFGAPRPSGPAPAVLRFPPAGPPPRPEPLRPSAGPVPLGGERVPPPSAAAPAASPPRPVRPVRARPAPPPRPAPEPPGRQLTLAAVLAALAAAAGLVYFFR</sequence>
<evidence type="ECO:0000256" key="4">
    <source>
        <dbReference type="SAM" id="Phobius"/>
    </source>
</evidence>
<feature type="compositionally biased region" description="Pro residues" evidence="3">
    <location>
        <begin position="395"/>
        <end position="411"/>
    </location>
</feature>
<feature type="compositionally biased region" description="Pro residues" evidence="3">
    <location>
        <begin position="418"/>
        <end position="429"/>
    </location>
</feature>
<feature type="modified residue" description="4-aspartylphosphate" evidence="2">
    <location>
        <position position="54"/>
    </location>
</feature>
<keyword evidence="7" id="KW-1185">Reference proteome</keyword>
<dbReference type="RefSeq" id="WP_318654304.1">
    <property type="nucleotide sequence ID" value="NZ_AP025592.1"/>
</dbReference>
<evidence type="ECO:0000256" key="1">
    <source>
        <dbReference type="ARBA" id="ARBA00022553"/>
    </source>
</evidence>
<dbReference type="InterPro" id="IPR011006">
    <property type="entry name" value="CheY-like_superfamily"/>
</dbReference>
<dbReference type="Gene3D" id="3.40.50.2300">
    <property type="match status" value="1"/>
</dbReference>
<dbReference type="SUPFAM" id="SSF52172">
    <property type="entry name" value="CheY-like"/>
    <property type="match status" value="1"/>
</dbReference>
<feature type="domain" description="Response regulatory" evidence="5">
    <location>
        <begin position="5"/>
        <end position="121"/>
    </location>
</feature>
<reference evidence="7" key="1">
    <citation type="journal article" date="2022" name="Int. J. Syst. Evol. Microbiol.">
        <title>Anaeromyxobacter oryzae sp. nov., Anaeromyxobacter diazotrophicus sp. nov. and Anaeromyxobacter paludicola sp. nov., isolated from paddy soils.</title>
        <authorList>
            <person name="Itoh H."/>
            <person name="Xu Z."/>
            <person name="Mise K."/>
            <person name="Masuda Y."/>
            <person name="Ushijima N."/>
            <person name="Hayakawa C."/>
            <person name="Shiratori Y."/>
            <person name="Senoo K."/>
        </authorList>
    </citation>
    <scope>NUCLEOTIDE SEQUENCE [LARGE SCALE GENOMIC DNA]</scope>
    <source>
        <strain evidence="7">Red630</strain>
    </source>
</reference>
<dbReference type="SMART" id="SM00448">
    <property type="entry name" value="REC"/>
    <property type="match status" value="1"/>
</dbReference>
<keyword evidence="1 2" id="KW-0597">Phosphoprotein</keyword>
<evidence type="ECO:0000313" key="7">
    <source>
        <dbReference type="Proteomes" id="UP001162734"/>
    </source>
</evidence>
<evidence type="ECO:0000256" key="3">
    <source>
        <dbReference type="SAM" id="MobiDB-lite"/>
    </source>
</evidence>
<protein>
    <recommendedName>
        <fullName evidence="5">Response regulatory domain-containing protein</fullName>
    </recommendedName>
</protein>
<organism evidence="6 7">
    <name type="scientific">Anaeromyxobacter paludicola</name>
    <dbReference type="NCBI Taxonomy" id="2918171"/>
    <lineage>
        <taxon>Bacteria</taxon>
        <taxon>Pseudomonadati</taxon>
        <taxon>Myxococcota</taxon>
        <taxon>Myxococcia</taxon>
        <taxon>Myxococcales</taxon>
        <taxon>Cystobacterineae</taxon>
        <taxon>Anaeromyxobacteraceae</taxon>
        <taxon>Anaeromyxobacter</taxon>
    </lineage>
</organism>
<evidence type="ECO:0000313" key="6">
    <source>
        <dbReference type="EMBL" id="BDG10379.1"/>
    </source>
</evidence>
<keyword evidence="4" id="KW-1133">Transmembrane helix</keyword>
<dbReference type="Pfam" id="PF14332">
    <property type="entry name" value="DUF4388"/>
    <property type="match status" value="1"/>
</dbReference>
<dbReference type="PANTHER" id="PTHR44591">
    <property type="entry name" value="STRESS RESPONSE REGULATOR PROTEIN 1"/>
    <property type="match status" value="1"/>
</dbReference>
<dbReference type="EMBL" id="AP025592">
    <property type="protein sequence ID" value="BDG10379.1"/>
    <property type="molecule type" value="Genomic_DNA"/>
</dbReference>
<dbReference type="PANTHER" id="PTHR44591:SF3">
    <property type="entry name" value="RESPONSE REGULATORY DOMAIN-CONTAINING PROTEIN"/>
    <property type="match status" value="1"/>
</dbReference>
<proteinExistence type="predicted"/>
<dbReference type="InterPro" id="IPR025497">
    <property type="entry name" value="PatA-like_N"/>
</dbReference>
<feature type="transmembrane region" description="Helical" evidence="4">
    <location>
        <begin position="433"/>
        <end position="452"/>
    </location>
</feature>
<dbReference type="PROSITE" id="PS50110">
    <property type="entry name" value="RESPONSE_REGULATORY"/>
    <property type="match status" value="1"/>
</dbReference>
<dbReference type="InterPro" id="IPR050595">
    <property type="entry name" value="Bact_response_regulator"/>
</dbReference>
<gene>
    <name evidence="6" type="ORF">AMPC_34920</name>
</gene>
<name>A0ABM7XEQ3_9BACT</name>
<evidence type="ECO:0000256" key="2">
    <source>
        <dbReference type="PROSITE-ProRule" id="PRU00169"/>
    </source>
</evidence>
<dbReference type="Proteomes" id="UP001162734">
    <property type="component" value="Chromosome"/>
</dbReference>
<feature type="compositionally biased region" description="Pro residues" evidence="3">
    <location>
        <begin position="328"/>
        <end position="348"/>
    </location>
</feature>
<feature type="region of interest" description="Disordered" evidence="3">
    <location>
        <begin position="324"/>
        <end position="430"/>
    </location>
</feature>
<accession>A0ABM7XEQ3</accession>
<dbReference type="Pfam" id="PF00072">
    <property type="entry name" value="Response_reg"/>
    <property type="match status" value="1"/>
</dbReference>
<keyword evidence="4" id="KW-0472">Membrane</keyword>